<protein>
    <submittedName>
        <fullName evidence="2">Uncharacterized protein</fullName>
    </submittedName>
</protein>
<name>A0AC35GNG1_9BILA</name>
<dbReference type="WBParaSite" id="PS1159_v2.g6934.t1">
    <property type="protein sequence ID" value="PS1159_v2.g6934.t1"/>
    <property type="gene ID" value="PS1159_v2.g6934"/>
</dbReference>
<dbReference type="Proteomes" id="UP000887580">
    <property type="component" value="Unplaced"/>
</dbReference>
<evidence type="ECO:0000313" key="2">
    <source>
        <dbReference type="WBParaSite" id="PS1159_v2.g6934.t1"/>
    </source>
</evidence>
<proteinExistence type="predicted"/>
<reference evidence="2" key="1">
    <citation type="submission" date="2022-11" db="UniProtKB">
        <authorList>
            <consortium name="WormBaseParasite"/>
        </authorList>
    </citation>
    <scope>IDENTIFICATION</scope>
</reference>
<evidence type="ECO:0000313" key="1">
    <source>
        <dbReference type="Proteomes" id="UP000887580"/>
    </source>
</evidence>
<organism evidence="1 2">
    <name type="scientific">Panagrolaimus sp. PS1159</name>
    <dbReference type="NCBI Taxonomy" id="55785"/>
    <lineage>
        <taxon>Eukaryota</taxon>
        <taxon>Metazoa</taxon>
        <taxon>Ecdysozoa</taxon>
        <taxon>Nematoda</taxon>
        <taxon>Chromadorea</taxon>
        <taxon>Rhabditida</taxon>
        <taxon>Tylenchina</taxon>
        <taxon>Panagrolaimomorpha</taxon>
        <taxon>Panagrolaimoidea</taxon>
        <taxon>Panagrolaimidae</taxon>
        <taxon>Panagrolaimus</taxon>
    </lineage>
</organism>
<sequence>MSFSRLKYQLEGDLMRLIKHAEQANKREAPQDQTQFQQHVATLQGDETIIKHVLNEMDILIEKFETLVTAENDPAKVAVMNNLANGTQTSTGYLPAMSTARDILTNIIANKSSYESLITAARTATAAAPSSNPHTAPAP</sequence>
<accession>A0AC35GNG1</accession>